<proteinExistence type="inferred from homology"/>
<accession>A0A8J3TN24</accession>
<comment type="caution">
    <text evidence="3">The sequence shown here is derived from an EMBL/GenBank/DDBJ whole genome shotgun (WGS) entry which is preliminary data.</text>
</comment>
<reference evidence="3 4" key="1">
    <citation type="submission" date="2021-01" db="EMBL/GenBank/DDBJ databases">
        <title>Whole genome shotgun sequence of Planotetraspora mira NBRC 15435.</title>
        <authorList>
            <person name="Komaki H."/>
            <person name="Tamura T."/>
        </authorList>
    </citation>
    <scope>NUCLEOTIDE SEQUENCE [LARGE SCALE GENOMIC DNA]</scope>
    <source>
        <strain evidence="3 4">NBRC 15435</strain>
    </source>
</reference>
<dbReference type="SUPFAM" id="SSF51735">
    <property type="entry name" value="NAD(P)-binding Rossmann-fold domains"/>
    <property type="match status" value="1"/>
</dbReference>
<dbReference type="Gene3D" id="3.40.50.720">
    <property type="entry name" value="NAD(P)-binding Rossmann-like Domain"/>
    <property type="match status" value="1"/>
</dbReference>
<dbReference type="PANTHER" id="PTHR42879">
    <property type="entry name" value="3-OXOACYL-(ACYL-CARRIER-PROTEIN) REDUCTASE"/>
    <property type="match status" value="1"/>
</dbReference>
<dbReference type="InterPro" id="IPR036291">
    <property type="entry name" value="NAD(P)-bd_dom_sf"/>
</dbReference>
<comment type="similarity">
    <text evidence="1 2">Belongs to the short-chain dehydrogenases/reductases (SDR) family.</text>
</comment>
<dbReference type="Proteomes" id="UP000650628">
    <property type="component" value="Unassembled WGS sequence"/>
</dbReference>
<dbReference type="PRINTS" id="PR00081">
    <property type="entry name" value="GDHRDH"/>
</dbReference>
<evidence type="ECO:0000256" key="1">
    <source>
        <dbReference type="ARBA" id="ARBA00006484"/>
    </source>
</evidence>
<dbReference type="InterPro" id="IPR050259">
    <property type="entry name" value="SDR"/>
</dbReference>
<dbReference type="CDD" id="cd05233">
    <property type="entry name" value="SDR_c"/>
    <property type="match status" value="1"/>
</dbReference>
<name>A0A8J3TN24_9ACTN</name>
<evidence type="ECO:0000256" key="2">
    <source>
        <dbReference type="RuleBase" id="RU000363"/>
    </source>
</evidence>
<keyword evidence="4" id="KW-1185">Reference proteome</keyword>
<dbReference type="EMBL" id="BOOO01000008">
    <property type="protein sequence ID" value="GII28212.1"/>
    <property type="molecule type" value="Genomic_DNA"/>
</dbReference>
<protein>
    <submittedName>
        <fullName evidence="3">Beta-ketoacyl-ACP reductase</fullName>
    </submittedName>
</protein>
<dbReference type="PRINTS" id="PR00080">
    <property type="entry name" value="SDRFAMILY"/>
</dbReference>
<dbReference type="AlphaFoldDB" id="A0A8J3TN24"/>
<dbReference type="Pfam" id="PF00106">
    <property type="entry name" value="adh_short"/>
    <property type="match status" value="1"/>
</dbReference>
<dbReference type="InterPro" id="IPR002347">
    <property type="entry name" value="SDR_fam"/>
</dbReference>
<dbReference type="RefSeq" id="WP_203952274.1">
    <property type="nucleotide sequence ID" value="NZ_BOOO01000008.1"/>
</dbReference>
<sequence>MVKPFEGRTALVTGAGRGIGRAVAVELARAGARTVLLARSQSELAESAHLVRAEGGEALVVRGDLAHPDRIAHLLGGVGDDLGHVDILVNNAGVVWPLGPTAAVDAAEWAAAIDVNLVSAATLTFSLLPAMIGRGWGRVVNVSSGVAERPTAMIGANAYATAKAALEAHTVNLAAELAGSGVTVNAFRPGRVDTAMQAWIREQDPDQIGAGLHEQFSRYHLGGTLISSEQSARSLVSRLPGDATGQIWSVSDPA</sequence>
<evidence type="ECO:0000313" key="4">
    <source>
        <dbReference type="Proteomes" id="UP000650628"/>
    </source>
</evidence>
<organism evidence="3 4">
    <name type="scientific">Planotetraspora mira</name>
    <dbReference type="NCBI Taxonomy" id="58121"/>
    <lineage>
        <taxon>Bacteria</taxon>
        <taxon>Bacillati</taxon>
        <taxon>Actinomycetota</taxon>
        <taxon>Actinomycetes</taxon>
        <taxon>Streptosporangiales</taxon>
        <taxon>Streptosporangiaceae</taxon>
        <taxon>Planotetraspora</taxon>
    </lineage>
</organism>
<evidence type="ECO:0000313" key="3">
    <source>
        <dbReference type="EMBL" id="GII28212.1"/>
    </source>
</evidence>
<gene>
    <name evidence="3" type="ORF">Pmi06nite_16540</name>
</gene>
<dbReference type="PANTHER" id="PTHR42879:SF2">
    <property type="entry name" value="3-OXOACYL-[ACYL-CARRIER-PROTEIN] REDUCTASE FABG"/>
    <property type="match status" value="1"/>
</dbReference>